<dbReference type="STRING" id="408015.SXIM_51090"/>
<name>A0A0F7G026_9ACTN</name>
<evidence type="ECO:0000313" key="2">
    <source>
        <dbReference type="Proteomes" id="UP000034034"/>
    </source>
</evidence>
<keyword evidence="2" id="KW-1185">Reference proteome</keyword>
<organism evidence="1 2">
    <name type="scientific">Streptomyces xiamenensis</name>
    <dbReference type="NCBI Taxonomy" id="408015"/>
    <lineage>
        <taxon>Bacteria</taxon>
        <taxon>Bacillati</taxon>
        <taxon>Actinomycetota</taxon>
        <taxon>Actinomycetes</taxon>
        <taxon>Kitasatosporales</taxon>
        <taxon>Streptomycetaceae</taxon>
        <taxon>Streptomyces</taxon>
    </lineage>
</organism>
<protein>
    <submittedName>
        <fullName evidence="1">Uncharacterized protein</fullName>
    </submittedName>
</protein>
<proteinExistence type="predicted"/>
<dbReference type="AlphaFoldDB" id="A0A0F7G026"/>
<dbReference type="KEGG" id="sxi:SXIM_51090"/>
<reference evidence="1" key="1">
    <citation type="submission" date="2019-08" db="EMBL/GenBank/DDBJ databases">
        <title>Complete genome sequence of a mangrove-derived Streptomyces xiamenensis.</title>
        <authorList>
            <person name="Xu J."/>
        </authorList>
    </citation>
    <scope>NUCLEOTIDE SEQUENCE</scope>
    <source>
        <strain evidence="1">318</strain>
    </source>
</reference>
<gene>
    <name evidence="1" type="ORF">SXIM_51090</name>
</gene>
<dbReference type="EMBL" id="CP009922">
    <property type="protein sequence ID" value="AKG46493.1"/>
    <property type="molecule type" value="Genomic_DNA"/>
</dbReference>
<accession>A0A0F7G026</accession>
<evidence type="ECO:0000313" key="1">
    <source>
        <dbReference type="EMBL" id="AKG46493.1"/>
    </source>
</evidence>
<sequence length="62" mass="7420">MQEGLHARRRRWIGLRLVRYRRGLDTHERGYQSSESLERSKKCRCSSPLRQSVWIAPIPQAR</sequence>
<dbReference type="Proteomes" id="UP000034034">
    <property type="component" value="Chromosome"/>
</dbReference>
<dbReference type="HOGENOM" id="CLU_2902560_0_0_11"/>